<dbReference type="PROSITE" id="PS50021">
    <property type="entry name" value="CH"/>
    <property type="match status" value="1"/>
</dbReference>
<comment type="caution">
    <text evidence="7">The sequence shown here is derived from an EMBL/GenBank/DDBJ whole genome shotgun (WGS) entry which is preliminary data.</text>
</comment>
<dbReference type="GO" id="GO:0051015">
    <property type="term" value="F:actin filament binding"/>
    <property type="evidence" value="ECO:0007669"/>
    <property type="project" value="TreeGrafter"/>
</dbReference>
<dbReference type="SUPFAM" id="SSF47576">
    <property type="entry name" value="Calponin-homology domain, CH-domain"/>
    <property type="match status" value="1"/>
</dbReference>
<dbReference type="GO" id="GO:0005884">
    <property type="term" value="C:actin filament"/>
    <property type="evidence" value="ECO:0007669"/>
    <property type="project" value="TreeGrafter"/>
</dbReference>
<dbReference type="Proteomes" id="UP000593567">
    <property type="component" value="Unassembled WGS sequence"/>
</dbReference>
<dbReference type="GO" id="GO:0008093">
    <property type="term" value="F:cytoskeletal anchor activity"/>
    <property type="evidence" value="ECO:0007669"/>
    <property type="project" value="TreeGrafter"/>
</dbReference>
<organism evidence="7 8">
    <name type="scientific">Bugula neritina</name>
    <name type="common">Brown bryozoan</name>
    <name type="synonym">Sertularia neritina</name>
    <dbReference type="NCBI Taxonomy" id="10212"/>
    <lineage>
        <taxon>Eukaryota</taxon>
        <taxon>Metazoa</taxon>
        <taxon>Spiralia</taxon>
        <taxon>Lophotrochozoa</taxon>
        <taxon>Bryozoa</taxon>
        <taxon>Gymnolaemata</taxon>
        <taxon>Cheilostomatida</taxon>
        <taxon>Flustrina</taxon>
        <taxon>Buguloidea</taxon>
        <taxon>Bugulidae</taxon>
        <taxon>Bugula</taxon>
    </lineage>
</organism>
<dbReference type="CDD" id="cd21204">
    <property type="entry name" value="CH_GAS2-like"/>
    <property type="match status" value="1"/>
</dbReference>
<reference evidence="7" key="1">
    <citation type="submission" date="2020-06" db="EMBL/GenBank/DDBJ databases">
        <title>Draft genome of Bugula neritina, a colonial animal packing powerful symbionts and potential medicines.</title>
        <authorList>
            <person name="Rayko M."/>
        </authorList>
    </citation>
    <scope>NUCLEOTIDE SEQUENCE [LARGE SCALE GENOMIC DNA]</scope>
    <source>
        <strain evidence="7">Kwan_BN1</strain>
    </source>
</reference>
<dbReference type="Gene3D" id="1.10.418.10">
    <property type="entry name" value="Calponin-like domain"/>
    <property type="match status" value="1"/>
</dbReference>
<name>A0A7J7JLI4_BUGNE</name>
<dbReference type="InterPro" id="IPR036872">
    <property type="entry name" value="CH_dom_sf"/>
</dbReference>
<dbReference type="InterPro" id="IPR036534">
    <property type="entry name" value="GAR_dom_sf"/>
</dbReference>
<evidence type="ECO:0000256" key="1">
    <source>
        <dbReference type="ARBA" id="ARBA00004245"/>
    </source>
</evidence>
<dbReference type="PROSITE" id="PS51460">
    <property type="entry name" value="GAR"/>
    <property type="match status" value="1"/>
</dbReference>
<evidence type="ECO:0000256" key="4">
    <source>
        <dbReference type="ARBA" id="ARBA00038441"/>
    </source>
</evidence>
<evidence type="ECO:0000256" key="3">
    <source>
        <dbReference type="ARBA" id="ARBA00023212"/>
    </source>
</evidence>
<evidence type="ECO:0000256" key="2">
    <source>
        <dbReference type="ARBA" id="ARBA00022490"/>
    </source>
</evidence>
<evidence type="ECO:0000259" key="5">
    <source>
        <dbReference type="PROSITE" id="PS50021"/>
    </source>
</evidence>
<sequence>MASAADGEEAGSDQVKEAATVYQERALIPLVEDVSEWLTRLVGKTILPEEFMSSLDDGVVLCQLIQVIQAKQNNPLKEKVKYNSKAAKGGWHARDNAATFIMWCKHFGVKSEVLFESDGLVHHKQKREVVLCLLELSRFAARYGVEPPAIIKLEKEIESDEKLISRKDISKSAVQRRPARGSSHLADVDKEVAEMTSQCTCSPEFYVEKLRDGIYALGNKRCLIRKLKGRHIMVRVGGGWDTLENYLSCHDPCRVTLFRKAGAQADMLNVQDARGHVIENGYRSNANTAATDEKFLHVRGRYKSAK</sequence>
<dbReference type="PANTHER" id="PTHR46756">
    <property type="entry name" value="TRANSGELIN"/>
    <property type="match status" value="1"/>
</dbReference>
<dbReference type="OrthoDB" id="2250192at2759"/>
<dbReference type="Gene3D" id="3.30.920.20">
    <property type="entry name" value="Gas2-like domain"/>
    <property type="match status" value="1"/>
</dbReference>
<feature type="domain" description="Calponin-homology (CH)" evidence="5">
    <location>
        <begin position="28"/>
        <end position="140"/>
    </location>
</feature>
<dbReference type="SUPFAM" id="SSF143575">
    <property type="entry name" value="GAS2 domain-like"/>
    <property type="match status" value="1"/>
</dbReference>
<dbReference type="SMART" id="SM00033">
    <property type="entry name" value="CH"/>
    <property type="match status" value="1"/>
</dbReference>
<dbReference type="InterPro" id="IPR001715">
    <property type="entry name" value="CH_dom"/>
</dbReference>
<dbReference type="GO" id="GO:0051764">
    <property type="term" value="P:actin crosslink formation"/>
    <property type="evidence" value="ECO:0007669"/>
    <property type="project" value="TreeGrafter"/>
</dbReference>
<keyword evidence="8" id="KW-1185">Reference proteome</keyword>
<evidence type="ECO:0000313" key="7">
    <source>
        <dbReference type="EMBL" id="KAF6026521.1"/>
    </source>
</evidence>
<dbReference type="InterPro" id="IPR003108">
    <property type="entry name" value="GAR_dom"/>
</dbReference>
<protein>
    <submittedName>
        <fullName evidence="7">GAS2L3</fullName>
    </submittedName>
</protein>
<accession>A0A7J7JLI4</accession>
<keyword evidence="2" id="KW-0963">Cytoplasm</keyword>
<proteinExistence type="inferred from homology"/>
<gene>
    <name evidence="7" type="ORF">EB796_015169</name>
</gene>
<feature type="domain" description="GAR" evidence="6">
    <location>
        <begin position="183"/>
        <end position="254"/>
    </location>
</feature>
<keyword evidence="3" id="KW-0206">Cytoskeleton</keyword>
<evidence type="ECO:0000313" key="8">
    <source>
        <dbReference type="Proteomes" id="UP000593567"/>
    </source>
</evidence>
<dbReference type="PANTHER" id="PTHR46756:SF13">
    <property type="entry name" value="GROWTH ARREST-SPECIFIC PROTEIN 2"/>
    <property type="match status" value="1"/>
</dbReference>
<dbReference type="AlphaFoldDB" id="A0A7J7JLI4"/>
<dbReference type="SMART" id="SM00243">
    <property type="entry name" value="GAS2"/>
    <property type="match status" value="1"/>
</dbReference>
<dbReference type="Pfam" id="PF00307">
    <property type="entry name" value="CH"/>
    <property type="match status" value="1"/>
</dbReference>
<comment type="subcellular location">
    <subcellularLocation>
        <location evidence="1">Cytoplasm</location>
        <location evidence="1">Cytoskeleton</location>
    </subcellularLocation>
</comment>
<dbReference type="GO" id="GO:0008017">
    <property type="term" value="F:microtubule binding"/>
    <property type="evidence" value="ECO:0007669"/>
    <property type="project" value="InterPro"/>
</dbReference>
<comment type="similarity">
    <text evidence="4">Belongs to the GAS2 family.</text>
</comment>
<dbReference type="EMBL" id="VXIV02002260">
    <property type="protein sequence ID" value="KAF6026521.1"/>
    <property type="molecule type" value="Genomic_DNA"/>
</dbReference>
<dbReference type="Pfam" id="PF02187">
    <property type="entry name" value="GAS2"/>
    <property type="match status" value="1"/>
</dbReference>
<evidence type="ECO:0000259" key="6">
    <source>
        <dbReference type="PROSITE" id="PS51460"/>
    </source>
</evidence>